<feature type="transmembrane region" description="Helical" evidence="8">
    <location>
        <begin position="40"/>
        <end position="61"/>
    </location>
</feature>
<accession>A0A2A9P515</accession>
<feature type="transmembrane region" description="Helical" evidence="8">
    <location>
        <begin position="247"/>
        <end position="269"/>
    </location>
</feature>
<evidence type="ECO:0000313" key="9">
    <source>
        <dbReference type="EMBL" id="PFH56047.1"/>
    </source>
</evidence>
<evidence type="ECO:0000313" key="10">
    <source>
        <dbReference type="Proteomes" id="UP000037136"/>
    </source>
</evidence>
<comment type="caution">
    <text evidence="9">The sequence shown here is derived from an EMBL/GenBank/DDBJ whole genome shotgun (WGS) entry which is preliminary data.</text>
</comment>
<evidence type="ECO:0000256" key="2">
    <source>
        <dbReference type="ARBA" id="ARBA00022448"/>
    </source>
</evidence>
<dbReference type="AlphaFoldDB" id="A0A2A9P515"/>
<feature type="transmembrane region" description="Helical" evidence="8">
    <location>
        <begin position="113"/>
        <end position="132"/>
    </location>
</feature>
<feature type="transmembrane region" description="Helical" evidence="8">
    <location>
        <begin position="275"/>
        <end position="294"/>
    </location>
</feature>
<keyword evidence="4" id="KW-0997">Cell inner membrane</keyword>
<gene>
    <name evidence="9" type="ORF">XA68_17144</name>
</gene>
<dbReference type="Pfam" id="PF04143">
    <property type="entry name" value="Sulf_transp"/>
    <property type="match status" value="1"/>
</dbReference>
<dbReference type="OrthoDB" id="10254418at2759"/>
<keyword evidence="6 8" id="KW-1133">Transmembrane helix</keyword>
<reference evidence="9 10" key="1">
    <citation type="journal article" date="2015" name="BMC Genomics">
        <title>Gene expression during zombie ant biting behavior reflects the complexity underlying fungal parasitic behavioral manipulation.</title>
        <authorList>
            <person name="de Bekker C."/>
            <person name="Ohm R.A."/>
            <person name="Loreto R.G."/>
            <person name="Sebastian A."/>
            <person name="Albert I."/>
            <person name="Merrow M."/>
            <person name="Brachmann A."/>
            <person name="Hughes D.P."/>
        </authorList>
    </citation>
    <scope>NUCLEOTIDE SEQUENCE [LARGE SCALE GENOMIC DNA]</scope>
    <source>
        <strain evidence="9 10">SC16a</strain>
    </source>
</reference>
<dbReference type="STRING" id="268505.A0A2A9P515"/>
<keyword evidence="3" id="KW-1003">Cell membrane</keyword>
<sequence>MAIVAATVSGAAFGAAMTTAGFHDASLIIAQMKLESWHMLQAFMAATASSAACYCLVQRLLHVEMPPPSASSLGLFASHDGNVIGGVLLGAGIALSGSCPGALFAQLAVGGRAAYFTLAGAVTGAVVWAGNMGELVRHRQRRPNSGLDMPAQQRPGLSRATWLLLLQTVCLTVVAMAAGLAPSSPRGRVSGAVAGLLIGFAQLVSLLARRSMLGASGSYQEAGNLLRRLAAAGSSPDIKSKYHGPRLAFAFGAVAGAWLLLRAAPSLVVVPVFEAPPLLAAVGGFLMIVGAAVAGGCTSGHGISGIALLSVPSIVTMAGAFAAGVTVAPLAY</sequence>
<dbReference type="PANTHER" id="PTHR30574:SF1">
    <property type="entry name" value="SULPHUR TRANSPORT DOMAIN-CONTAINING PROTEIN"/>
    <property type="match status" value="1"/>
</dbReference>
<keyword evidence="2" id="KW-0813">Transport</keyword>
<name>A0A2A9P515_OPHUN</name>
<dbReference type="PANTHER" id="PTHR30574">
    <property type="entry name" value="INNER MEMBRANE PROTEIN YEDE"/>
    <property type="match status" value="1"/>
</dbReference>
<feature type="transmembrane region" description="Helical" evidence="8">
    <location>
        <begin position="306"/>
        <end position="331"/>
    </location>
</feature>
<keyword evidence="7 8" id="KW-0472">Membrane</keyword>
<protein>
    <submittedName>
        <fullName evidence="9">Uncharacterized protein</fullName>
    </submittedName>
</protein>
<dbReference type="GO" id="GO:0005886">
    <property type="term" value="C:plasma membrane"/>
    <property type="evidence" value="ECO:0007669"/>
    <property type="project" value="UniProtKB-SubCell"/>
</dbReference>
<dbReference type="InterPro" id="IPR007272">
    <property type="entry name" value="Sulf_transp_TsuA/YedE"/>
</dbReference>
<comment type="subcellular location">
    <subcellularLocation>
        <location evidence="1">Cell inner membrane</location>
        <topology evidence="1">Multi-pass membrane protein</topology>
    </subcellularLocation>
</comment>
<dbReference type="EMBL" id="LAZP02000678">
    <property type="protein sequence ID" value="PFH56047.1"/>
    <property type="molecule type" value="Genomic_DNA"/>
</dbReference>
<evidence type="ECO:0000256" key="1">
    <source>
        <dbReference type="ARBA" id="ARBA00004429"/>
    </source>
</evidence>
<evidence type="ECO:0000256" key="8">
    <source>
        <dbReference type="SAM" id="Phobius"/>
    </source>
</evidence>
<dbReference type="Proteomes" id="UP000037136">
    <property type="component" value="Unassembled WGS sequence"/>
</dbReference>
<organism evidence="9 10">
    <name type="scientific">Ophiocordyceps unilateralis</name>
    <name type="common">Zombie-ant fungus</name>
    <name type="synonym">Torrubia unilateralis</name>
    <dbReference type="NCBI Taxonomy" id="268505"/>
    <lineage>
        <taxon>Eukaryota</taxon>
        <taxon>Fungi</taxon>
        <taxon>Dikarya</taxon>
        <taxon>Ascomycota</taxon>
        <taxon>Pezizomycotina</taxon>
        <taxon>Sordariomycetes</taxon>
        <taxon>Hypocreomycetidae</taxon>
        <taxon>Hypocreales</taxon>
        <taxon>Ophiocordycipitaceae</taxon>
        <taxon>Ophiocordyceps</taxon>
    </lineage>
</organism>
<evidence type="ECO:0000256" key="6">
    <source>
        <dbReference type="ARBA" id="ARBA00022989"/>
    </source>
</evidence>
<keyword evidence="5 8" id="KW-0812">Transmembrane</keyword>
<feature type="transmembrane region" description="Helical" evidence="8">
    <location>
        <begin position="82"/>
        <end position="107"/>
    </location>
</feature>
<reference evidence="9 10" key="2">
    <citation type="journal article" date="2017" name="Sci. Rep.">
        <title>Ant-infecting Ophiocordyceps genomes reveal a high diversity of potential behavioral manipulation genes and a possible major role for enterotoxins.</title>
        <authorList>
            <person name="de Bekker C."/>
            <person name="Ohm R.A."/>
            <person name="Evans H.C."/>
            <person name="Brachmann A."/>
            <person name="Hughes D.P."/>
        </authorList>
    </citation>
    <scope>NUCLEOTIDE SEQUENCE [LARGE SCALE GENOMIC DNA]</scope>
    <source>
        <strain evidence="9 10">SC16a</strain>
    </source>
</reference>
<feature type="transmembrane region" description="Helical" evidence="8">
    <location>
        <begin position="189"/>
        <end position="208"/>
    </location>
</feature>
<evidence type="ECO:0000256" key="4">
    <source>
        <dbReference type="ARBA" id="ARBA00022519"/>
    </source>
</evidence>
<proteinExistence type="predicted"/>
<evidence type="ECO:0000256" key="3">
    <source>
        <dbReference type="ARBA" id="ARBA00022475"/>
    </source>
</evidence>
<keyword evidence="10" id="KW-1185">Reference proteome</keyword>
<feature type="transmembrane region" description="Helical" evidence="8">
    <location>
        <begin position="162"/>
        <end position="183"/>
    </location>
</feature>
<evidence type="ECO:0000256" key="7">
    <source>
        <dbReference type="ARBA" id="ARBA00023136"/>
    </source>
</evidence>
<evidence type="ECO:0000256" key="5">
    <source>
        <dbReference type="ARBA" id="ARBA00022692"/>
    </source>
</evidence>